<dbReference type="Proteomes" id="UP000292781">
    <property type="component" value="Unassembled WGS sequence"/>
</dbReference>
<dbReference type="EMBL" id="SJFN01000004">
    <property type="protein sequence ID" value="TBW40375.1"/>
    <property type="molecule type" value="Genomic_DNA"/>
</dbReference>
<feature type="compositionally biased region" description="Low complexity" evidence="1">
    <location>
        <begin position="224"/>
        <end position="241"/>
    </location>
</feature>
<dbReference type="Pfam" id="PF08239">
    <property type="entry name" value="SH3_3"/>
    <property type="match status" value="1"/>
</dbReference>
<name>A0A4V2KU84_9HYPH</name>
<feature type="compositionally biased region" description="Low complexity" evidence="1">
    <location>
        <begin position="253"/>
        <end position="267"/>
    </location>
</feature>
<organism evidence="4 5">
    <name type="scientific">Siculibacillus lacustris</name>
    <dbReference type="NCBI Taxonomy" id="1549641"/>
    <lineage>
        <taxon>Bacteria</taxon>
        <taxon>Pseudomonadati</taxon>
        <taxon>Pseudomonadota</taxon>
        <taxon>Alphaproteobacteria</taxon>
        <taxon>Hyphomicrobiales</taxon>
        <taxon>Ancalomicrobiaceae</taxon>
        <taxon>Siculibacillus</taxon>
    </lineage>
</organism>
<keyword evidence="2" id="KW-0732">Signal</keyword>
<dbReference type="RefSeq" id="WP_131306484.1">
    <property type="nucleotide sequence ID" value="NZ_SJFN01000004.1"/>
</dbReference>
<dbReference type="OrthoDB" id="8074373at2"/>
<protein>
    <recommendedName>
        <fullName evidence="3">SH3b domain-containing protein</fullName>
    </recommendedName>
</protein>
<feature type="chain" id="PRO_5021007677" description="SH3b domain-containing protein" evidence="2">
    <location>
        <begin position="26"/>
        <end position="275"/>
    </location>
</feature>
<dbReference type="InterPro" id="IPR003646">
    <property type="entry name" value="SH3-like_bac-type"/>
</dbReference>
<keyword evidence="5" id="KW-1185">Reference proteome</keyword>
<evidence type="ECO:0000256" key="2">
    <source>
        <dbReference type="SAM" id="SignalP"/>
    </source>
</evidence>
<dbReference type="AlphaFoldDB" id="A0A4V2KU84"/>
<feature type="compositionally biased region" description="Low complexity" evidence="1">
    <location>
        <begin position="197"/>
        <end position="209"/>
    </location>
</feature>
<evidence type="ECO:0000259" key="3">
    <source>
        <dbReference type="Pfam" id="PF08239"/>
    </source>
</evidence>
<proteinExistence type="predicted"/>
<comment type="caution">
    <text evidence="4">The sequence shown here is derived from an EMBL/GenBank/DDBJ whole genome shotgun (WGS) entry which is preliminary data.</text>
</comment>
<sequence>MTHRSTISAITLILATLALPAAASAAEGWARSSGTLRAGPQSDYPAIARVARGDSLDVYGCLRGRTWCDVSIDGDRGWFPGSRIELAGEGRRIRISDPAAAMFGLSILSFGMADYWGSHYEDRSFYRNDRYWRGHGGRPPNSERPAMGTSRPDRQPAGDAFVRPQRVPPSDQNFVGRRPADPGVRTPRDHGRRDVIPADPAAASASGRPARSETTPRAAPPQMRAPVQRQEAAPPRAQPQRTEPRAQPPRAAPPARQQPAAPAANPPCTDAGRCR</sequence>
<evidence type="ECO:0000313" key="4">
    <source>
        <dbReference type="EMBL" id="TBW40375.1"/>
    </source>
</evidence>
<evidence type="ECO:0000313" key="5">
    <source>
        <dbReference type="Proteomes" id="UP000292781"/>
    </source>
</evidence>
<accession>A0A4V2KU84</accession>
<dbReference type="Gene3D" id="2.30.30.40">
    <property type="entry name" value="SH3 Domains"/>
    <property type="match status" value="1"/>
</dbReference>
<reference evidence="4 5" key="1">
    <citation type="submission" date="2019-02" db="EMBL/GenBank/DDBJ databases">
        <title>Siculibacillus lacustris gen. nov., sp. nov., a new rosette-forming bacterium isolated from a freshwater crater lake (Lake St. Ana, Romania).</title>
        <authorList>
            <person name="Felfoldi T."/>
            <person name="Marton Z."/>
            <person name="Szabo A."/>
            <person name="Mentes A."/>
            <person name="Boka K."/>
            <person name="Marialigeti K."/>
            <person name="Mathe I."/>
            <person name="Koncz M."/>
            <person name="Schumann P."/>
            <person name="Toth E."/>
        </authorList>
    </citation>
    <scope>NUCLEOTIDE SEQUENCE [LARGE SCALE GENOMIC DNA]</scope>
    <source>
        <strain evidence="4 5">SA-279</strain>
    </source>
</reference>
<gene>
    <name evidence="4" type="ORF">EYW49_04105</name>
</gene>
<feature type="signal peptide" evidence="2">
    <location>
        <begin position="1"/>
        <end position="25"/>
    </location>
</feature>
<feature type="compositionally biased region" description="Basic and acidic residues" evidence="1">
    <location>
        <begin position="186"/>
        <end position="196"/>
    </location>
</feature>
<feature type="domain" description="SH3b" evidence="3">
    <location>
        <begin position="34"/>
        <end position="82"/>
    </location>
</feature>
<evidence type="ECO:0000256" key="1">
    <source>
        <dbReference type="SAM" id="MobiDB-lite"/>
    </source>
</evidence>
<feature type="region of interest" description="Disordered" evidence="1">
    <location>
        <begin position="136"/>
        <end position="275"/>
    </location>
</feature>